<name>W7TGR9_9STRA</name>
<protein>
    <submittedName>
        <fullName evidence="2">Uncharacterized protein</fullName>
    </submittedName>
</protein>
<sequence length="174" mass="19048">SVIQPGFVASPIHAKAEITAPSPLLPRIHRLPPPVDPRQACPPGPVPGPCRVPPFYQCRRRGRPPPAFSPDPLPRRRRRPGPRGRFYLSSSHPARSGHGFMARGLENGGEGGKEGGARGKGYLSPCHGQQTFPTRAWSFFSISSLHSRCKEGIYSPLKPCDRVYRRMVLGSLGQ</sequence>
<organism evidence="2 3">
    <name type="scientific">Nannochloropsis gaditana</name>
    <dbReference type="NCBI Taxonomy" id="72520"/>
    <lineage>
        <taxon>Eukaryota</taxon>
        <taxon>Sar</taxon>
        <taxon>Stramenopiles</taxon>
        <taxon>Ochrophyta</taxon>
        <taxon>Eustigmatophyceae</taxon>
        <taxon>Eustigmatales</taxon>
        <taxon>Monodopsidaceae</taxon>
        <taxon>Nannochloropsis</taxon>
    </lineage>
</organism>
<proteinExistence type="predicted"/>
<dbReference type="EMBL" id="AZIL01000947">
    <property type="protein sequence ID" value="EWM25292.1"/>
    <property type="molecule type" value="Genomic_DNA"/>
</dbReference>
<dbReference type="AlphaFoldDB" id="W7TGR9"/>
<evidence type="ECO:0000313" key="3">
    <source>
        <dbReference type="Proteomes" id="UP000019335"/>
    </source>
</evidence>
<gene>
    <name evidence="2" type="ORF">Naga_100240g7</name>
</gene>
<evidence type="ECO:0000256" key="1">
    <source>
        <dbReference type="SAM" id="MobiDB-lite"/>
    </source>
</evidence>
<feature type="non-terminal residue" evidence="2">
    <location>
        <position position="1"/>
    </location>
</feature>
<evidence type="ECO:0000313" key="2">
    <source>
        <dbReference type="EMBL" id="EWM25292.1"/>
    </source>
</evidence>
<feature type="region of interest" description="Disordered" evidence="1">
    <location>
        <begin position="56"/>
        <end position="99"/>
    </location>
</feature>
<keyword evidence="3" id="KW-1185">Reference proteome</keyword>
<comment type="caution">
    <text evidence="2">The sequence shown here is derived from an EMBL/GenBank/DDBJ whole genome shotgun (WGS) entry which is preliminary data.</text>
</comment>
<accession>W7TGR9</accession>
<dbReference type="Proteomes" id="UP000019335">
    <property type="component" value="Chromosome 11"/>
</dbReference>
<reference evidence="2 3" key="1">
    <citation type="journal article" date="2014" name="Mol. Plant">
        <title>Chromosome Scale Genome Assembly and Transcriptome Profiling of Nannochloropsis gaditana in Nitrogen Depletion.</title>
        <authorList>
            <person name="Corteggiani Carpinelli E."/>
            <person name="Telatin A."/>
            <person name="Vitulo N."/>
            <person name="Forcato C."/>
            <person name="D'Angelo M."/>
            <person name="Schiavon R."/>
            <person name="Vezzi A."/>
            <person name="Giacometti G.M."/>
            <person name="Morosinotto T."/>
            <person name="Valle G."/>
        </authorList>
    </citation>
    <scope>NUCLEOTIDE SEQUENCE [LARGE SCALE GENOMIC DNA]</scope>
    <source>
        <strain evidence="2 3">B-31</strain>
    </source>
</reference>